<evidence type="ECO:0000313" key="2">
    <source>
        <dbReference type="Proteomes" id="UP000886889"/>
    </source>
</evidence>
<comment type="caution">
    <text evidence="1">The sequence shown here is derived from an EMBL/GenBank/DDBJ whole genome shotgun (WGS) entry which is preliminary data.</text>
</comment>
<dbReference type="InterPro" id="IPR014198">
    <property type="entry name" value="Spore_III_AB"/>
</dbReference>
<sequence>MFEIRAAGALLAAVFSALMGFALGNDLKRRAALLRELYKGVVMMHQEVDYLKVPLEEAMQHAGTILTEPLSSFFQETGSRLERLPGTPFFSVWEESAGLWLKDSGLMQEDRELLLQLGRQLASPETLERGGFLTVYERRLEELIQKAEKEYQNKAQLYGRLGVLGGIFLVIVLI</sequence>
<proteinExistence type="predicted"/>
<dbReference type="AlphaFoldDB" id="A0A9D1NZ49"/>
<reference evidence="1" key="2">
    <citation type="journal article" date="2021" name="PeerJ">
        <title>Extensive microbial diversity within the chicken gut microbiome revealed by metagenomics and culture.</title>
        <authorList>
            <person name="Gilroy R."/>
            <person name="Ravi A."/>
            <person name="Getino M."/>
            <person name="Pursley I."/>
            <person name="Horton D.L."/>
            <person name="Alikhan N.F."/>
            <person name="Baker D."/>
            <person name="Gharbi K."/>
            <person name="Hall N."/>
            <person name="Watson M."/>
            <person name="Adriaenssens E.M."/>
            <person name="Foster-Nyarko E."/>
            <person name="Jarju S."/>
            <person name="Secka A."/>
            <person name="Antonio M."/>
            <person name="Oren A."/>
            <person name="Chaudhuri R.R."/>
            <person name="La Ragione R."/>
            <person name="Hildebrand F."/>
            <person name="Pallen M.J."/>
        </authorList>
    </citation>
    <scope>NUCLEOTIDE SEQUENCE</scope>
    <source>
        <strain evidence="1">ChiBcec6-7307</strain>
    </source>
</reference>
<dbReference type="Proteomes" id="UP000886889">
    <property type="component" value="Unassembled WGS sequence"/>
</dbReference>
<gene>
    <name evidence="1" type="ORF">IAC80_03190</name>
</gene>
<organism evidence="1 2">
    <name type="scientific">Candidatus Merdiplasma excrementigallinarum</name>
    <dbReference type="NCBI Taxonomy" id="2840864"/>
    <lineage>
        <taxon>Bacteria</taxon>
        <taxon>Bacillati</taxon>
        <taxon>Bacillota</taxon>
        <taxon>Clostridia</taxon>
        <taxon>Lachnospirales</taxon>
        <taxon>Lachnospiraceae</taxon>
        <taxon>Lachnospiraceae incertae sedis</taxon>
        <taxon>Candidatus Merdiplasma</taxon>
    </lineage>
</organism>
<reference evidence="1" key="1">
    <citation type="submission" date="2020-10" db="EMBL/GenBank/DDBJ databases">
        <authorList>
            <person name="Gilroy R."/>
        </authorList>
    </citation>
    <scope>NUCLEOTIDE SEQUENCE</scope>
    <source>
        <strain evidence="1">ChiBcec6-7307</strain>
    </source>
</reference>
<dbReference type="EMBL" id="DVOS01000033">
    <property type="protein sequence ID" value="HIV22925.1"/>
    <property type="molecule type" value="Genomic_DNA"/>
</dbReference>
<accession>A0A9D1NZ49</accession>
<evidence type="ECO:0000313" key="1">
    <source>
        <dbReference type="EMBL" id="HIV22925.1"/>
    </source>
</evidence>
<protein>
    <submittedName>
        <fullName evidence="1">Stage III sporulation protein AB</fullName>
    </submittedName>
</protein>
<name>A0A9D1NZ49_9FIRM</name>
<dbReference type="Pfam" id="PF09548">
    <property type="entry name" value="Spore_III_AB"/>
    <property type="match status" value="1"/>
</dbReference>